<evidence type="ECO:0000313" key="2">
    <source>
        <dbReference type="Proteomes" id="UP000238274"/>
    </source>
</evidence>
<reference evidence="2" key="3">
    <citation type="journal article" date="2018" name="Mol. Plant Microbe Interact.">
        <title>Genome sequence resources for the wheat stripe rust pathogen (Puccinia striiformis f. sp. tritici) and the barley stripe rust pathogen (Puccinia striiformis f. sp. hordei).</title>
        <authorList>
            <person name="Xia C."/>
            <person name="Wang M."/>
            <person name="Yin C."/>
            <person name="Cornejo O.E."/>
            <person name="Hulbert S.H."/>
            <person name="Chen X."/>
        </authorList>
    </citation>
    <scope>NUCLEOTIDE SEQUENCE [LARGE SCALE GENOMIC DNA]</scope>
    <source>
        <strain evidence="2">93TX-2</strain>
    </source>
</reference>
<gene>
    <name evidence="1" type="ORF">PSHT_11297</name>
</gene>
<organism evidence="1 2">
    <name type="scientific">Puccinia striiformis</name>
    <dbReference type="NCBI Taxonomy" id="27350"/>
    <lineage>
        <taxon>Eukaryota</taxon>
        <taxon>Fungi</taxon>
        <taxon>Dikarya</taxon>
        <taxon>Basidiomycota</taxon>
        <taxon>Pucciniomycotina</taxon>
        <taxon>Pucciniomycetes</taxon>
        <taxon>Pucciniales</taxon>
        <taxon>Pucciniaceae</taxon>
        <taxon>Puccinia</taxon>
    </lineage>
</organism>
<evidence type="ECO:0000313" key="1">
    <source>
        <dbReference type="EMBL" id="POW04274.1"/>
    </source>
</evidence>
<dbReference type="VEuPathDB" id="FungiDB:PSHT_11297"/>
<reference evidence="1 2" key="1">
    <citation type="submission" date="2017-12" db="EMBL/GenBank/DDBJ databases">
        <title>Gene loss provides genomic basis for host adaptation in cereal stripe rust fungi.</title>
        <authorList>
            <person name="Xia C."/>
        </authorList>
    </citation>
    <scope>NUCLEOTIDE SEQUENCE [LARGE SCALE GENOMIC DNA]</scope>
    <source>
        <strain evidence="1 2">93TX-2</strain>
    </source>
</reference>
<accession>A0A2S4V412</accession>
<dbReference type="VEuPathDB" id="FungiDB:PSTT_07107"/>
<dbReference type="Proteomes" id="UP000238274">
    <property type="component" value="Unassembled WGS sequence"/>
</dbReference>
<dbReference type="VEuPathDB" id="FungiDB:PSTT_09377"/>
<sequence>MPIIKLSPASIKRYCAGTPDSPQVLVCPACPGESHDPLDCVDYIRLRCPMISPEGSVMGTIDKDLLGKKDKTHNALQRIQNGFYDKPEYKDWRPRDMGKIWMILLLIPNLLTLNPKINHLKNLVLQPFLLK</sequence>
<proteinExistence type="predicted"/>
<feature type="non-terminal residue" evidence="1">
    <location>
        <position position="131"/>
    </location>
</feature>
<dbReference type="EMBL" id="PKSM01000186">
    <property type="protein sequence ID" value="POW04274.1"/>
    <property type="molecule type" value="Genomic_DNA"/>
</dbReference>
<reference evidence="2" key="2">
    <citation type="journal article" date="2018" name="BMC Genomics">
        <title>Genomic insights into host adaptation between the wheat stripe rust pathogen (Puccinia striiformis f. sp. tritici) and the barley stripe rust pathogen (Puccinia striiformis f. sp. hordei).</title>
        <authorList>
            <person name="Xia C."/>
            <person name="Wang M."/>
            <person name="Yin C."/>
            <person name="Cornejo O.E."/>
            <person name="Hulbert S.H."/>
            <person name="Chen X."/>
        </authorList>
    </citation>
    <scope>NUCLEOTIDE SEQUENCE [LARGE SCALE GENOMIC DNA]</scope>
    <source>
        <strain evidence="2">93TX-2</strain>
    </source>
</reference>
<keyword evidence="2" id="KW-1185">Reference proteome</keyword>
<dbReference type="AlphaFoldDB" id="A0A2S4V412"/>
<protein>
    <submittedName>
        <fullName evidence="1">Uncharacterized protein</fullName>
    </submittedName>
</protein>
<comment type="caution">
    <text evidence="1">The sequence shown here is derived from an EMBL/GenBank/DDBJ whole genome shotgun (WGS) entry which is preliminary data.</text>
</comment>
<name>A0A2S4V412_9BASI</name>